<evidence type="ECO:0000313" key="1">
    <source>
        <dbReference type="EMBL" id="CAG8806546.1"/>
    </source>
</evidence>
<proteinExistence type="predicted"/>
<name>A0ACA9RSC3_9GLOM</name>
<feature type="non-terminal residue" evidence="1">
    <location>
        <position position="1"/>
    </location>
</feature>
<gene>
    <name evidence="1" type="ORF">RPERSI_LOCUS22181</name>
</gene>
<accession>A0ACA9RSC3</accession>
<comment type="caution">
    <text evidence="1">The sequence shown here is derived from an EMBL/GenBank/DDBJ whole genome shotgun (WGS) entry which is preliminary data.</text>
</comment>
<evidence type="ECO:0000313" key="2">
    <source>
        <dbReference type="Proteomes" id="UP000789920"/>
    </source>
</evidence>
<feature type="non-terminal residue" evidence="1">
    <location>
        <position position="56"/>
    </location>
</feature>
<sequence>LQRKNCPGYINNKIHSSTQNPTKIQIVITSELGIDVNKIVYRVKEIGGDFGRKEQE</sequence>
<organism evidence="1 2">
    <name type="scientific">Racocetra persica</name>
    <dbReference type="NCBI Taxonomy" id="160502"/>
    <lineage>
        <taxon>Eukaryota</taxon>
        <taxon>Fungi</taxon>
        <taxon>Fungi incertae sedis</taxon>
        <taxon>Mucoromycota</taxon>
        <taxon>Glomeromycotina</taxon>
        <taxon>Glomeromycetes</taxon>
        <taxon>Diversisporales</taxon>
        <taxon>Gigasporaceae</taxon>
        <taxon>Racocetra</taxon>
    </lineage>
</organism>
<dbReference type="Proteomes" id="UP000789920">
    <property type="component" value="Unassembled WGS sequence"/>
</dbReference>
<protein>
    <submittedName>
        <fullName evidence="1">33449_t:CDS:1</fullName>
    </submittedName>
</protein>
<keyword evidence="2" id="KW-1185">Reference proteome</keyword>
<dbReference type="EMBL" id="CAJVQC010066575">
    <property type="protein sequence ID" value="CAG8806546.1"/>
    <property type="molecule type" value="Genomic_DNA"/>
</dbReference>
<reference evidence="1" key="1">
    <citation type="submission" date="2021-06" db="EMBL/GenBank/DDBJ databases">
        <authorList>
            <person name="Kallberg Y."/>
            <person name="Tangrot J."/>
            <person name="Rosling A."/>
        </authorList>
    </citation>
    <scope>NUCLEOTIDE SEQUENCE</scope>
    <source>
        <strain evidence="1">MA461A</strain>
    </source>
</reference>